<dbReference type="EMBL" id="JAVDSG010000001">
    <property type="protein sequence ID" value="MDR6591812.1"/>
    <property type="molecule type" value="Genomic_DNA"/>
</dbReference>
<reference evidence="3 4" key="1">
    <citation type="submission" date="2023-07" db="EMBL/GenBank/DDBJ databases">
        <title>Sequencing the genomes of 1000 actinobacteria strains.</title>
        <authorList>
            <person name="Klenk H.-P."/>
        </authorList>
    </citation>
    <scope>NUCLEOTIDE SEQUENCE [LARGE SCALE GENOMIC DNA]</scope>
    <source>
        <strain evidence="3 4">DSM 43749</strain>
    </source>
</reference>
<organism evidence="3 4">
    <name type="scientific">Saccharothrix longispora</name>
    <dbReference type="NCBI Taxonomy" id="33920"/>
    <lineage>
        <taxon>Bacteria</taxon>
        <taxon>Bacillati</taxon>
        <taxon>Actinomycetota</taxon>
        <taxon>Actinomycetes</taxon>
        <taxon>Pseudonocardiales</taxon>
        <taxon>Pseudonocardiaceae</taxon>
        <taxon>Saccharothrix</taxon>
    </lineage>
</organism>
<evidence type="ECO:0000256" key="2">
    <source>
        <dbReference type="SAM" id="Phobius"/>
    </source>
</evidence>
<sequence>MTATAVEHVCARPALVATPTGDAAGARGPTGQESTSGRLLPGDAVIVATAALRKEAFTKEDATTAAVVHRRKEAVGGALRVRAGFRHPCGSHDSCPDESTTRRNRMNSMQRVHGRVAPTNGRSAVPPNSARRSRAVSRAREGCHVRGLVGWFEAQVLRVGLIGLVEATLAVLSFGAVLSAVFGGPAVKAAAVVVAVGGVLATFATLVANRRRGETDHLRDRRLTARYCDLIQRAIGGPLHYLNWDDITVIDDKGGAVETVTVRARVEIEEAYFFRFRFGPAWDQPERQRTKVTCRVRTLTGAAAPGPRCDTTQTWLADGRLEVIAHLASPVKAGDELRLVIDLDWPGMCEPLMRKREPDDYFLRFARPADEVRYVIILPKNEDTYAAPIGFTPDDRGYDMTVKPNDTGRVQVTVTAHDVPARHRFGVRLDLK</sequence>
<feature type="transmembrane region" description="Helical" evidence="2">
    <location>
        <begin position="189"/>
        <end position="209"/>
    </location>
</feature>
<dbReference type="Proteomes" id="UP001268819">
    <property type="component" value="Unassembled WGS sequence"/>
</dbReference>
<dbReference type="RefSeq" id="WP_310302509.1">
    <property type="nucleotide sequence ID" value="NZ_BAAAXB010000001.1"/>
</dbReference>
<evidence type="ECO:0000256" key="1">
    <source>
        <dbReference type="SAM" id="MobiDB-lite"/>
    </source>
</evidence>
<keyword evidence="2" id="KW-0812">Transmembrane</keyword>
<accession>A0ABU1PMB9</accession>
<evidence type="ECO:0000313" key="4">
    <source>
        <dbReference type="Proteomes" id="UP001268819"/>
    </source>
</evidence>
<feature type="region of interest" description="Disordered" evidence="1">
    <location>
        <begin position="19"/>
        <end position="38"/>
    </location>
</feature>
<keyword evidence="2" id="KW-1133">Transmembrane helix</keyword>
<proteinExistence type="predicted"/>
<keyword evidence="2" id="KW-0472">Membrane</keyword>
<comment type="caution">
    <text evidence="3">The sequence shown here is derived from an EMBL/GenBank/DDBJ whole genome shotgun (WGS) entry which is preliminary data.</text>
</comment>
<feature type="transmembrane region" description="Helical" evidence="2">
    <location>
        <begin position="156"/>
        <end position="183"/>
    </location>
</feature>
<protein>
    <submittedName>
        <fullName evidence="3">Uncharacterized protein</fullName>
    </submittedName>
</protein>
<name>A0ABU1PMB9_9PSEU</name>
<evidence type="ECO:0000313" key="3">
    <source>
        <dbReference type="EMBL" id="MDR6591812.1"/>
    </source>
</evidence>
<gene>
    <name evidence="3" type="ORF">J2S66_000196</name>
</gene>
<keyword evidence="4" id="KW-1185">Reference proteome</keyword>